<keyword evidence="5" id="KW-1185">Reference proteome</keyword>
<dbReference type="EMBL" id="VJMJ01000027">
    <property type="protein sequence ID" value="KAF0742490.1"/>
    <property type="molecule type" value="Genomic_DNA"/>
</dbReference>
<feature type="domain" description="GST C-terminal" evidence="3">
    <location>
        <begin position="105"/>
        <end position="230"/>
    </location>
</feature>
<accession>A0A6G0XQB5</accession>
<dbReference type="InterPro" id="IPR036249">
    <property type="entry name" value="Thioredoxin-like_sf"/>
</dbReference>
<dbReference type="Gene3D" id="3.40.30.10">
    <property type="entry name" value="Glutaredoxin"/>
    <property type="match status" value="1"/>
</dbReference>
<evidence type="ECO:0000259" key="3">
    <source>
        <dbReference type="PROSITE" id="PS50405"/>
    </source>
</evidence>
<dbReference type="Pfam" id="PF16865">
    <property type="entry name" value="GST_C_5"/>
    <property type="match status" value="1"/>
</dbReference>
<organism evidence="4 5">
    <name type="scientific">Aphanomyces euteiches</name>
    <dbReference type="NCBI Taxonomy" id="100861"/>
    <lineage>
        <taxon>Eukaryota</taxon>
        <taxon>Sar</taxon>
        <taxon>Stramenopiles</taxon>
        <taxon>Oomycota</taxon>
        <taxon>Saprolegniomycetes</taxon>
        <taxon>Saprolegniales</taxon>
        <taxon>Verrucalvaceae</taxon>
        <taxon>Aphanomyces</taxon>
    </lineage>
</organism>
<dbReference type="SUPFAM" id="SSF52833">
    <property type="entry name" value="Thioredoxin-like"/>
    <property type="match status" value="1"/>
</dbReference>
<keyword evidence="1" id="KW-0175">Coiled coil</keyword>
<dbReference type="SFLD" id="SFLDG00358">
    <property type="entry name" value="Main_(cytGST)"/>
    <property type="match status" value="1"/>
</dbReference>
<dbReference type="CDD" id="cd00570">
    <property type="entry name" value="GST_N_family"/>
    <property type="match status" value="1"/>
</dbReference>
<protein>
    <recommendedName>
        <fullName evidence="6">GST N-terminal domain-containing protein</fullName>
    </recommendedName>
</protein>
<dbReference type="PROSITE" id="PS50404">
    <property type="entry name" value="GST_NTER"/>
    <property type="match status" value="1"/>
</dbReference>
<reference evidence="4 5" key="1">
    <citation type="submission" date="2019-07" db="EMBL/GenBank/DDBJ databases">
        <title>Genomics analysis of Aphanomyces spp. identifies a new class of oomycete effector associated with host adaptation.</title>
        <authorList>
            <person name="Gaulin E."/>
        </authorList>
    </citation>
    <scope>NUCLEOTIDE SEQUENCE [LARGE SCALE GENOMIC DNA]</scope>
    <source>
        <strain evidence="4 5">ATCC 201684</strain>
    </source>
</reference>
<dbReference type="SFLD" id="SFLDS00019">
    <property type="entry name" value="Glutathione_Transferase_(cytos"/>
    <property type="match status" value="1"/>
</dbReference>
<dbReference type="PANTHER" id="PTHR43968">
    <property type="match status" value="1"/>
</dbReference>
<evidence type="ECO:0000256" key="1">
    <source>
        <dbReference type="SAM" id="Coils"/>
    </source>
</evidence>
<dbReference type="PANTHER" id="PTHR43968:SF6">
    <property type="entry name" value="GLUTATHIONE S-TRANSFERASE OMEGA"/>
    <property type="match status" value="1"/>
</dbReference>
<evidence type="ECO:0000313" key="4">
    <source>
        <dbReference type="EMBL" id="KAF0742490.1"/>
    </source>
</evidence>
<dbReference type="InterPro" id="IPR040079">
    <property type="entry name" value="Glutathione_S-Trfase"/>
</dbReference>
<feature type="coiled-coil region" evidence="1">
    <location>
        <begin position="133"/>
        <end position="160"/>
    </location>
</feature>
<dbReference type="GO" id="GO:0005737">
    <property type="term" value="C:cytoplasm"/>
    <property type="evidence" value="ECO:0007669"/>
    <property type="project" value="TreeGrafter"/>
</dbReference>
<dbReference type="PROSITE" id="PS50405">
    <property type="entry name" value="GST_CTER"/>
    <property type="match status" value="1"/>
</dbReference>
<dbReference type="InterPro" id="IPR050983">
    <property type="entry name" value="GST_Omega/HSP26"/>
</dbReference>
<evidence type="ECO:0000313" key="5">
    <source>
        <dbReference type="Proteomes" id="UP000481153"/>
    </source>
</evidence>
<dbReference type="Gene3D" id="1.20.1050.10">
    <property type="match status" value="1"/>
</dbReference>
<dbReference type="InterPro" id="IPR010987">
    <property type="entry name" value="Glutathione-S-Trfase_C-like"/>
</dbReference>
<feature type="domain" description="GST N-terminal" evidence="2">
    <location>
        <begin position="24"/>
        <end position="103"/>
    </location>
</feature>
<dbReference type="Proteomes" id="UP000481153">
    <property type="component" value="Unassembled WGS sequence"/>
</dbReference>
<dbReference type="VEuPathDB" id="FungiDB:AeMF1_005153"/>
<evidence type="ECO:0000259" key="2">
    <source>
        <dbReference type="PROSITE" id="PS50404"/>
    </source>
</evidence>
<dbReference type="SUPFAM" id="SSF47616">
    <property type="entry name" value="GST C-terminal domain-like"/>
    <property type="match status" value="1"/>
</dbReference>
<proteinExistence type="predicted"/>
<dbReference type="Pfam" id="PF02798">
    <property type="entry name" value="GST_N"/>
    <property type="match status" value="1"/>
</dbReference>
<dbReference type="AlphaFoldDB" id="A0A6G0XQB5"/>
<name>A0A6G0XQB5_9STRA</name>
<evidence type="ECO:0008006" key="6">
    <source>
        <dbReference type="Google" id="ProtNLM"/>
    </source>
</evidence>
<dbReference type="InterPro" id="IPR036282">
    <property type="entry name" value="Glutathione-S-Trfase_C_sf"/>
</dbReference>
<dbReference type="InterPro" id="IPR041695">
    <property type="entry name" value="GST_C_5"/>
</dbReference>
<sequence>MTIEATPFESYSDDQLASFKQRDGKLHLFNHFKCPFGHRALWTAVESNAPFELINVDLGNVPPAYMDKFNRYGTVPFLLSNGFPIYESAIIAQYFDTKFGHGDLFLRDRPEEVTLAQLTAAKFESGPFYRMLRTGSEENAADLKEMLDEVERIYREHAAEYRSLGPYLLGDKLSSAEILTVPFLFRFEILLKHYRNHDLLDGYPLLNAVLKAGKARPAFQDTIREPQFYIDAFASYVD</sequence>
<comment type="caution">
    <text evidence="4">The sequence shown here is derived from an EMBL/GenBank/DDBJ whole genome shotgun (WGS) entry which is preliminary data.</text>
</comment>
<gene>
    <name evidence="4" type="ORF">Ae201684_002585</name>
</gene>
<dbReference type="InterPro" id="IPR004045">
    <property type="entry name" value="Glutathione_S-Trfase_N"/>
</dbReference>